<dbReference type="Gene3D" id="1.10.260.40">
    <property type="entry name" value="lambda repressor-like DNA-binding domains"/>
    <property type="match status" value="1"/>
</dbReference>
<dbReference type="Pfam" id="PF13377">
    <property type="entry name" value="Peripla_BP_3"/>
    <property type="match status" value="1"/>
</dbReference>
<dbReference type="Pfam" id="PF00356">
    <property type="entry name" value="LacI"/>
    <property type="match status" value="1"/>
</dbReference>
<dbReference type="CDD" id="cd01392">
    <property type="entry name" value="HTH_LacI"/>
    <property type="match status" value="1"/>
</dbReference>
<dbReference type="Proteomes" id="UP000199622">
    <property type="component" value="Unassembled WGS sequence"/>
</dbReference>
<dbReference type="InterPro" id="IPR028082">
    <property type="entry name" value="Peripla_BP_I"/>
</dbReference>
<dbReference type="InterPro" id="IPR046335">
    <property type="entry name" value="LacI/GalR-like_sensor"/>
</dbReference>
<sequence length="338" mass="36192">MPRCKRYAAAVHPKLRDVAEHAGVSVRTVSNVVNGFRYVAPATRERVQASIDALGYRPNLAARTLRQGRTGLVALVVPEIDSPYFAELAARTVRIAGARGLTVLIDQTDGDAEREKELLHGRRGQLVDGVLFSPWAVAPAELAARTDPVPLVLLGEHDGTAGVDHVAIDNVAAAREATAHLLGSGRRRVAALGIQPRSLNATARQRLAGYRQALAEAGLPAEPELAVPVRRLHRADGHQAMLRLLDLAQPPDAVFCFTDELALGALRAAADRRVPVPEALAVVGFDDIEDGRYSVPALTTVSPDKDRIAELALDRLTAAPGPPRSIVAPHHLEVRETS</sequence>
<keyword evidence="2 5" id="KW-0238">DNA-binding</keyword>
<reference evidence="6" key="1">
    <citation type="submission" date="2016-10" db="EMBL/GenBank/DDBJ databases">
        <authorList>
            <person name="Varghese N."/>
            <person name="Submissions S."/>
        </authorList>
    </citation>
    <scope>NUCLEOTIDE SEQUENCE [LARGE SCALE GENOMIC DNA]</scope>
    <source>
        <strain evidence="6">DSM 44544</strain>
    </source>
</reference>
<keyword evidence="1" id="KW-0805">Transcription regulation</keyword>
<keyword evidence="6" id="KW-1185">Reference proteome</keyword>
<dbReference type="PROSITE" id="PS00356">
    <property type="entry name" value="HTH_LACI_1"/>
    <property type="match status" value="1"/>
</dbReference>
<name>A0A1H4XFJ9_9PSEU</name>
<dbReference type="InterPro" id="IPR010982">
    <property type="entry name" value="Lambda_DNA-bd_dom_sf"/>
</dbReference>
<dbReference type="CDD" id="cd06267">
    <property type="entry name" value="PBP1_LacI_sugar_binding-like"/>
    <property type="match status" value="1"/>
</dbReference>
<gene>
    <name evidence="5" type="ORF">SAMN04489727_6154</name>
</gene>
<evidence type="ECO:0000256" key="3">
    <source>
        <dbReference type="ARBA" id="ARBA00023163"/>
    </source>
</evidence>
<feature type="domain" description="HTH lacI-type" evidence="4">
    <location>
        <begin position="13"/>
        <end position="67"/>
    </location>
</feature>
<dbReference type="SUPFAM" id="SSF47413">
    <property type="entry name" value="lambda repressor-like DNA-binding domains"/>
    <property type="match status" value="1"/>
</dbReference>
<dbReference type="SUPFAM" id="SSF53822">
    <property type="entry name" value="Periplasmic binding protein-like I"/>
    <property type="match status" value="1"/>
</dbReference>
<accession>A0A1H4XFJ9</accession>
<dbReference type="EMBL" id="FNSO01000004">
    <property type="protein sequence ID" value="SED04492.1"/>
    <property type="molecule type" value="Genomic_DNA"/>
</dbReference>
<dbReference type="Gene3D" id="3.40.50.2300">
    <property type="match status" value="2"/>
</dbReference>
<dbReference type="AlphaFoldDB" id="A0A1H4XFJ9"/>
<evidence type="ECO:0000256" key="1">
    <source>
        <dbReference type="ARBA" id="ARBA00023015"/>
    </source>
</evidence>
<evidence type="ECO:0000313" key="5">
    <source>
        <dbReference type="EMBL" id="SED04492.1"/>
    </source>
</evidence>
<dbReference type="SMART" id="SM00354">
    <property type="entry name" value="HTH_LACI"/>
    <property type="match status" value="1"/>
</dbReference>
<evidence type="ECO:0000259" key="4">
    <source>
        <dbReference type="PROSITE" id="PS50932"/>
    </source>
</evidence>
<dbReference type="GO" id="GO:0003700">
    <property type="term" value="F:DNA-binding transcription factor activity"/>
    <property type="evidence" value="ECO:0007669"/>
    <property type="project" value="TreeGrafter"/>
</dbReference>
<dbReference type="InterPro" id="IPR000843">
    <property type="entry name" value="HTH_LacI"/>
</dbReference>
<dbReference type="PANTHER" id="PTHR30146:SF153">
    <property type="entry name" value="LACTOSE OPERON REPRESSOR"/>
    <property type="match status" value="1"/>
</dbReference>
<dbReference type="PANTHER" id="PTHR30146">
    <property type="entry name" value="LACI-RELATED TRANSCRIPTIONAL REPRESSOR"/>
    <property type="match status" value="1"/>
</dbReference>
<dbReference type="PROSITE" id="PS50932">
    <property type="entry name" value="HTH_LACI_2"/>
    <property type="match status" value="1"/>
</dbReference>
<keyword evidence="3" id="KW-0804">Transcription</keyword>
<dbReference type="GO" id="GO:0000976">
    <property type="term" value="F:transcription cis-regulatory region binding"/>
    <property type="evidence" value="ECO:0007669"/>
    <property type="project" value="TreeGrafter"/>
</dbReference>
<dbReference type="STRING" id="208445.SAMN04489727_6154"/>
<evidence type="ECO:0000256" key="2">
    <source>
        <dbReference type="ARBA" id="ARBA00023125"/>
    </source>
</evidence>
<proteinExistence type="predicted"/>
<evidence type="ECO:0000313" key="6">
    <source>
        <dbReference type="Proteomes" id="UP000199622"/>
    </source>
</evidence>
<organism evidence="5 6">
    <name type="scientific">Amycolatopsis tolypomycina</name>
    <dbReference type="NCBI Taxonomy" id="208445"/>
    <lineage>
        <taxon>Bacteria</taxon>
        <taxon>Bacillati</taxon>
        <taxon>Actinomycetota</taxon>
        <taxon>Actinomycetes</taxon>
        <taxon>Pseudonocardiales</taxon>
        <taxon>Pseudonocardiaceae</taxon>
        <taxon>Amycolatopsis</taxon>
    </lineage>
</organism>
<protein>
    <submittedName>
        <fullName evidence="5">DNA-binding transcriptional regulator, LacI/PurR family</fullName>
    </submittedName>
</protein>